<evidence type="ECO:0000259" key="1">
    <source>
        <dbReference type="Pfam" id="PF13349"/>
    </source>
</evidence>
<evidence type="ECO:0000313" key="2">
    <source>
        <dbReference type="EMBL" id="SQF26088.1"/>
    </source>
</evidence>
<reference evidence="2 3" key="1">
    <citation type="submission" date="2018-06" db="EMBL/GenBank/DDBJ databases">
        <authorList>
            <consortium name="Pathogen Informatics"/>
            <person name="Doyle S."/>
        </authorList>
    </citation>
    <scope>NUCLEOTIDE SEQUENCE [LARGE SCALE GENOMIC DNA]</scope>
    <source>
        <strain evidence="2 3">NCTC12958</strain>
    </source>
</reference>
<dbReference type="Proteomes" id="UP000249634">
    <property type="component" value="Chromosome 1"/>
</dbReference>
<dbReference type="EMBL" id="LS483339">
    <property type="protein sequence ID" value="SQF26088.1"/>
    <property type="molecule type" value="Genomic_DNA"/>
</dbReference>
<sequence length="291" mass="32371">MTHQESKKNMKTWKKIVHEVSLISLFLGGGLATWVYSQGGLTDLQNQNKSELDYVKKEVDNFNKIDIKSSSYKVLIQGSEVNKTTLSYYQKIKNTIDTTVKDSQLTINDNNSKLDSTSKKHINFFKLKDLISLSSAIDQEVRKQTIIITLPKKQSIDFLKVDLATGNLDLSHSTVRQVDINLNVGNLNFNKMIVSNLKANLDVGSVDSDNTLFTNADLSIAMGEFSGNNLIFNGHNKLDVTTGEVEIALKYYTINVQADSHSGEVDVTNNLKNSKDNTLTITSDLGNITVE</sequence>
<proteinExistence type="predicted"/>
<gene>
    <name evidence="2" type="ORF">NCTC12958_02331</name>
</gene>
<feature type="domain" description="DUF4097" evidence="1">
    <location>
        <begin position="63"/>
        <end position="290"/>
    </location>
</feature>
<accession>A0A2X3UIC1</accession>
<dbReference type="Pfam" id="PF13349">
    <property type="entry name" value="DUF4097"/>
    <property type="match status" value="1"/>
</dbReference>
<evidence type="ECO:0000313" key="3">
    <source>
        <dbReference type="Proteomes" id="UP000249634"/>
    </source>
</evidence>
<protein>
    <submittedName>
        <fullName evidence="2">Signal peptide</fullName>
    </submittedName>
</protein>
<dbReference type="InterPro" id="IPR025164">
    <property type="entry name" value="Toastrack_DUF4097"/>
</dbReference>
<organism evidence="2 3">
    <name type="scientific">Streptococcus thermophilus</name>
    <dbReference type="NCBI Taxonomy" id="1308"/>
    <lineage>
        <taxon>Bacteria</taxon>
        <taxon>Bacillati</taxon>
        <taxon>Bacillota</taxon>
        <taxon>Bacilli</taxon>
        <taxon>Lactobacillales</taxon>
        <taxon>Streptococcaceae</taxon>
        <taxon>Streptococcus</taxon>
    </lineage>
</organism>
<name>A0A2X3UIC1_STRTR</name>
<dbReference type="AlphaFoldDB" id="A0A2X3UIC1"/>